<name>A0A0F6CM29_MYCGL</name>
<keyword evidence="1" id="KW-0472">Membrane</keyword>
<feature type="transmembrane region" description="Helical" evidence="1">
    <location>
        <begin position="13"/>
        <end position="33"/>
    </location>
</feature>
<evidence type="ECO:0000313" key="2">
    <source>
        <dbReference type="EMBL" id="AHV85481.1"/>
    </source>
</evidence>
<reference evidence="2 3" key="1">
    <citation type="journal article" date="2011" name="PLoS ONE">
        <title>Core proteome of the minimal cell: comparative proteomics of three mollicute species.</title>
        <authorList>
            <person name="Fisunov G.Y."/>
            <person name="Alexeev D.G."/>
            <person name="Bazaleev N.A."/>
            <person name="Ladygina V.G."/>
            <person name="Galyamina M.A."/>
            <person name="Kondratov I.G."/>
            <person name="Zhukova N.A."/>
            <person name="Serebryakova M.V."/>
            <person name="Demina I.A."/>
            <person name="Govorun V.M."/>
        </authorList>
    </citation>
    <scope>NUCLEOTIDE SEQUENCE [LARGE SCALE GENOMIC DNA]</scope>
    <source>
        <strain evidence="2 3">S6</strain>
    </source>
</reference>
<sequence length="47" mass="5574">MAGIFDKNLSYDFVLSFLLSELRIIIFYNYFCLRIVSSKTNKKISFN</sequence>
<dbReference type="Proteomes" id="UP000018735">
    <property type="component" value="Chromosome"/>
</dbReference>
<accession>A0A0F6CM29</accession>
<proteinExistence type="predicted"/>
<dbReference type="EMBL" id="CP006916">
    <property type="protein sequence ID" value="AHV85481.1"/>
    <property type="molecule type" value="Genomic_DNA"/>
</dbReference>
<evidence type="ECO:0000313" key="3">
    <source>
        <dbReference type="Proteomes" id="UP000018735"/>
    </source>
</evidence>
<dbReference type="KEGG" id="mgz:GCW_93396"/>
<dbReference type="HOGENOM" id="CLU_3170445_0_0_14"/>
<keyword evidence="1" id="KW-1133">Transmembrane helix</keyword>
<protein>
    <submittedName>
        <fullName evidence="2">Uncharacterized protein</fullName>
    </submittedName>
</protein>
<keyword evidence="1" id="KW-0812">Transmembrane</keyword>
<dbReference type="AlphaFoldDB" id="A0A0F6CM29"/>
<gene>
    <name evidence="2" type="ORF">GCW_93396</name>
</gene>
<evidence type="ECO:0000256" key="1">
    <source>
        <dbReference type="SAM" id="Phobius"/>
    </source>
</evidence>
<organism evidence="2 3">
    <name type="scientific">Mycoplasmoides gallisepticum S6</name>
    <dbReference type="NCBI Taxonomy" id="1006581"/>
    <lineage>
        <taxon>Bacteria</taxon>
        <taxon>Bacillati</taxon>
        <taxon>Mycoplasmatota</taxon>
        <taxon>Mycoplasmoidales</taxon>
        <taxon>Mycoplasmoidaceae</taxon>
        <taxon>Mycoplasmoides</taxon>
    </lineage>
</organism>